<dbReference type="EMBL" id="JABEVU030000001">
    <property type="protein sequence ID" value="MDB0581348.1"/>
    <property type="molecule type" value="Genomic_DNA"/>
</dbReference>
<dbReference type="PANTHER" id="PTHR43236">
    <property type="entry name" value="ANTITOXIN HIGA1"/>
    <property type="match status" value="1"/>
</dbReference>
<reference evidence="3" key="3">
    <citation type="submission" date="2022-12" db="EMBL/GenBank/DDBJ databases">
        <title>Genome analysis and biological profiling of marine Salinicoccus roseus MOSEL-ME25.</title>
        <authorList>
            <person name="Mirza F.T."/>
            <person name="Xie Y."/>
            <person name="Shinwari Z.K."/>
        </authorList>
    </citation>
    <scope>NUCLEOTIDE SEQUENCE</scope>
    <source>
        <strain evidence="3">MOSEL-ME25</strain>
    </source>
</reference>
<dbReference type="GeneID" id="77846096"/>
<evidence type="ECO:0000313" key="5">
    <source>
        <dbReference type="Proteomes" id="UP000527860"/>
    </source>
</evidence>
<organism evidence="2 4">
    <name type="scientific">Salinicoccus roseus</name>
    <dbReference type="NCBI Taxonomy" id="45670"/>
    <lineage>
        <taxon>Bacteria</taxon>
        <taxon>Bacillati</taxon>
        <taxon>Bacillota</taxon>
        <taxon>Bacilli</taxon>
        <taxon>Bacillales</taxon>
        <taxon>Staphylococcaceae</taxon>
        <taxon>Salinicoccus</taxon>
    </lineage>
</organism>
<protein>
    <submittedName>
        <fullName evidence="3">ImmA/IrrE family metallo-endopeptidase</fullName>
    </submittedName>
</protein>
<gene>
    <name evidence="3" type="ORF">F7P68_0012515</name>
    <name evidence="2" type="ORF">SN16_11100</name>
</gene>
<dbReference type="InterPro" id="IPR010359">
    <property type="entry name" value="IrrE_HExxH"/>
</dbReference>
<dbReference type="AlphaFoldDB" id="A0A0C2E3N5"/>
<reference evidence="2 4" key="1">
    <citation type="submission" date="2015-01" db="EMBL/GenBank/DDBJ databases">
        <title>Genome sequences of high lactate-tolerant strain Salinicoccus roseus W12 with industrial interest.</title>
        <authorList>
            <person name="Wang H."/>
            <person name="Yu B."/>
        </authorList>
    </citation>
    <scope>NUCLEOTIDE SEQUENCE [LARGE SCALE GENOMIC DNA]</scope>
    <source>
        <strain evidence="2 4">W12</strain>
    </source>
</reference>
<dbReference type="Gene3D" id="1.10.10.2910">
    <property type="match status" value="1"/>
</dbReference>
<reference evidence="3" key="2">
    <citation type="submission" date="2020-04" db="EMBL/GenBank/DDBJ databases">
        <authorList>
            <person name="Tanveer F."/>
            <person name="Xie Y."/>
            <person name="Shinwari Z.K."/>
        </authorList>
    </citation>
    <scope>NUCLEOTIDE SEQUENCE</scope>
    <source>
        <strain evidence="3">MOSEL-ME25</strain>
    </source>
</reference>
<dbReference type="Pfam" id="PF06114">
    <property type="entry name" value="Peptidase_M78"/>
    <property type="match status" value="1"/>
</dbReference>
<dbReference type="Proteomes" id="UP000031546">
    <property type="component" value="Unassembled WGS sequence"/>
</dbReference>
<dbReference type="PANTHER" id="PTHR43236:SF1">
    <property type="entry name" value="BLL7220 PROTEIN"/>
    <property type="match status" value="1"/>
</dbReference>
<dbReference type="Proteomes" id="UP000527860">
    <property type="component" value="Unassembled WGS sequence"/>
</dbReference>
<dbReference type="EMBL" id="JXII01000009">
    <property type="protein sequence ID" value="KIH70042.1"/>
    <property type="molecule type" value="Genomic_DNA"/>
</dbReference>
<dbReference type="STRING" id="45670.SN16_11100"/>
<dbReference type="OrthoDB" id="9816277at2"/>
<keyword evidence="5" id="KW-1185">Reference proteome</keyword>
<feature type="domain" description="IrrE N-terminal-like" evidence="1">
    <location>
        <begin position="44"/>
        <end position="161"/>
    </location>
</feature>
<name>A0A0C2E3N5_9STAP</name>
<evidence type="ECO:0000313" key="2">
    <source>
        <dbReference type="EMBL" id="KIH70042.1"/>
    </source>
</evidence>
<sequence length="227" mass="26427">MTYFNKPKHIIAGENLAKGLIKRDELDVKFFKANEYFDELFEFFDCEVIDFPMNSKISGLTQKDELGLSVMINSNIPNGMINFTYAHELAHVILHIKNGITPEIDTDNSTSFTSRDKLEIEANQFAAQFLLPDISLKSQVLSNFTLYNIKYNSNVSVDVIKWRLISILTKEYGLHKIDSMKVFDSYRQCRTHETVKNSEMFSVLQEMKLNQMDKKFERDLYGYATWI</sequence>
<evidence type="ECO:0000313" key="4">
    <source>
        <dbReference type="Proteomes" id="UP000031546"/>
    </source>
</evidence>
<dbReference type="InterPro" id="IPR052345">
    <property type="entry name" value="Rad_response_metalloprotease"/>
</dbReference>
<comment type="caution">
    <text evidence="2">The sequence shown here is derived from an EMBL/GenBank/DDBJ whole genome shotgun (WGS) entry which is preliminary data.</text>
</comment>
<accession>A0A0C2E3N5</accession>
<evidence type="ECO:0000259" key="1">
    <source>
        <dbReference type="Pfam" id="PF06114"/>
    </source>
</evidence>
<evidence type="ECO:0000313" key="3">
    <source>
        <dbReference type="EMBL" id="MDB0581348.1"/>
    </source>
</evidence>
<dbReference type="RefSeq" id="WP_040106683.1">
    <property type="nucleotide sequence ID" value="NZ_JABEVU030000001.1"/>
</dbReference>
<proteinExistence type="predicted"/>